<dbReference type="SUPFAM" id="SSF89095">
    <property type="entry name" value="GatB/YqeY motif"/>
    <property type="match status" value="1"/>
</dbReference>
<dbReference type="Pfam" id="PF02637">
    <property type="entry name" value="GatB_Yqey"/>
    <property type="match status" value="1"/>
</dbReference>
<dbReference type="Pfam" id="PF02938">
    <property type="entry name" value="GAD"/>
    <property type="match status" value="1"/>
</dbReference>
<keyword evidence="8" id="KW-0808">Transferase</keyword>
<comment type="caution">
    <text evidence="8">The sequence shown here is derived from an EMBL/GenBank/DDBJ whole genome shotgun (WGS) entry which is preliminary data.</text>
</comment>
<dbReference type="GO" id="GO:0070681">
    <property type="term" value="P:glutaminyl-tRNAGln biosynthesis via transamidation"/>
    <property type="evidence" value="ECO:0007669"/>
    <property type="project" value="TreeGrafter"/>
</dbReference>
<evidence type="ECO:0000259" key="7">
    <source>
        <dbReference type="SMART" id="SM00845"/>
    </source>
</evidence>
<dbReference type="GO" id="GO:0004812">
    <property type="term" value="F:aminoacyl-tRNA ligase activity"/>
    <property type="evidence" value="ECO:0007669"/>
    <property type="project" value="InterPro"/>
</dbReference>
<organism evidence="8">
    <name type="scientific">Caldiarchaeum subterraneum</name>
    <dbReference type="NCBI Taxonomy" id="311458"/>
    <lineage>
        <taxon>Archaea</taxon>
        <taxon>Nitrososphaerota</taxon>
        <taxon>Candidatus Caldarchaeales</taxon>
        <taxon>Candidatus Caldarchaeaceae</taxon>
        <taxon>Candidatus Caldarchaeum</taxon>
    </lineage>
</organism>
<dbReference type="InterPro" id="IPR017959">
    <property type="entry name" value="Asn/Gln-tRNA_amidoTrfase_suB/E"/>
</dbReference>
<dbReference type="SUPFAM" id="SSF55931">
    <property type="entry name" value="Glutamine synthetase/guanido kinase"/>
    <property type="match status" value="1"/>
</dbReference>
<keyword evidence="2 6" id="KW-0547">Nucleotide-binding</keyword>
<dbReference type="GO" id="GO:0005524">
    <property type="term" value="F:ATP binding"/>
    <property type="evidence" value="ECO:0007669"/>
    <property type="project" value="UniProtKB-KW"/>
</dbReference>
<evidence type="ECO:0000256" key="3">
    <source>
        <dbReference type="ARBA" id="ARBA00022840"/>
    </source>
</evidence>
<dbReference type="NCBIfam" id="NF003107">
    <property type="entry name" value="PRK04028.1"/>
    <property type="match status" value="1"/>
</dbReference>
<keyword evidence="3 6" id="KW-0067">ATP-binding</keyword>
<dbReference type="InterPro" id="IPR003789">
    <property type="entry name" value="Asn/Gln_tRNA_amidoTrase-B-like"/>
</dbReference>
<dbReference type="Gene3D" id="1.10.150.380">
    <property type="entry name" value="GatB domain, N-terminal subdomain"/>
    <property type="match status" value="1"/>
</dbReference>
<evidence type="ECO:0000256" key="4">
    <source>
        <dbReference type="ARBA" id="ARBA00022917"/>
    </source>
</evidence>
<dbReference type="NCBIfam" id="TIGR00134">
    <property type="entry name" value="gatE_arch"/>
    <property type="match status" value="1"/>
</dbReference>
<dbReference type="SUPFAM" id="SSF55261">
    <property type="entry name" value="GAD domain-like"/>
    <property type="match status" value="1"/>
</dbReference>
<dbReference type="PANTHER" id="PTHR11659:SF2">
    <property type="entry name" value="GLUTAMYL-TRNA(GLN) AMIDOTRANSFERASE SUBUNIT E"/>
    <property type="match status" value="1"/>
</dbReference>
<dbReference type="GO" id="GO:0016740">
    <property type="term" value="F:transferase activity"/>
    <property type="evidence" value="ECO:0007669"/>
    <property type="project" value="UniProtKB-KW"/>
</dbReference>
<dbReference type="EMBL" id="DRWN01000035">
    <property type="protein sequence ID" value="HHK68503.1"/>
    <property type="molecule type" value="Genomic_DNA"/>
</dbReference>
<evidence type="ECO:0000256" key="6">
    <source>
        <dbReference type="HAMAP-Rule" id="MF_00588"/>
    </source>
</evidence>
<keyword evidence="4 6" id="KW-0648">Protein biosynthesis</keyword>
<dbReference type="InterPro" id="IPR004414">
    <property type="entry name" value="GatE"/>
</dbReference>
<accession>A0A7C5LFT8</accession>
<keyword evidence="1 6" id="KW-0436">Ligase</keyword>
<dbReference type="GO" id="GO:0006412">
    <property type="term" value="P:translation"/>
    <property type="evidence" value="ECO:0007669"/>
    <property type="project" value="UniProtKB-UniRule"/>
</dbReference>
<sequence length="630" mass="68919">MDYEKLGLKVGVEVHRQLDTKHKLFCKCPTEPVENGKVVKITRYLREAQSEVGTVDPAALFESKKRKKIIYLANPSNVCLVEMDEEPPHPLNPEAVETALTISLLLNATSVDEIHVMRKIVIDGSNTSGFQRTCIVAVGGHLVVDGKQIPIQTITLEEDAARIVSMGRGVVEYDLSRLGIPLIEVSTAPVITSPTEAVKVAKAIGNVLRASRKVKRGLGTVRQDLNVSIIGGAMTEIKGVQELELIAPVVENEVRRQLHLLEVSKELRERLGGERLPPFNPVDVTELFSSTKSSTVRKKLEAGGRALALKLPKFAGLLSKEPVKGIRLGAELAGHAKAWGEVEGILHTDELPGYGISAEEVEKLKKAAEAGPLDAVVVVVDEPSRAFEALRAVYQRAVEAVDGVPSETRAARPDGLTVYMRPRPGAARMYPETDIPPVPVSMELLERLRRNLPETLDETARKLSAKYGLSRQLVEGLIDAEREELFTNIVDSLGLPASVVASALTETVTSLSRDGYPVQQLTDKKFIEVFKALAEGMFSKEVLPDLLGWLSRNPSSSVEEAVKTLGITAVTPTMLENEIKALVSSHLNELDDPRLVNRLMGDLMKKYRGKIDGKLLHSMVVKAVESMKER</sequence>
<evidence type="ECO:0000313" key="8">
    <source>
        <dbReference type="EMBL" id="HHK68503.1"/>
    </source>
</evidence>
<protein>
    <recommendedName>
        <fullName evidence="6">Glutamyl-tRNA(Gln) amidotransferase subunit E</fullName>
        <shortName evidence="6">Glu-ADT subunit E</shortName>
        <ecNumber evidence="6">6.3.5.-</ecNumber>
    </recommendedName>
</protein>
<evidence type="ECO:0000256" key="2">
    <source>
        <dbReference type="ARBA" id="ARBA00022741"/>
    </source>
</evidence>
<dbReference type="EC" id="6.3.5.-" evidence="6"/>
<feature type="domain" description="Asn/Gln amidotransferase" evidence="7">
    <location>
        <begin position="484"/>
        <end position="624"/>
    </location>
</feature>
<dbReference type="InterPro" id="IPR023168">
    <property type="entry name" value="GatB_Yqey_C_2"/>
</dbReference>
<dbReference type="Gene3D" id="3.30.1360.30">
    <property type="entry name" value="GAD-like domain"/>
    <property type="match status" value="1"/>
</dbReference>
<dbReference type="Pfam" id="PF02934">
    <property type="entry name" value="GatB_N"/>
    <property type="match status" value="1"/>
</dbReference>
<dbReference type="InterPro" id="IPR029351">
    <property type="entry name" value="GAD_dom"/>
</dbReference>
<reference evidence="8" key="1">
    <citation type="journal article" date="2020" name="mSystems">
        <title>Genome- and Community-Level Interaction Insights into Carbon Utilization and Element Cycling Functions of Hydrothermarchaeota in Hydrothermal Sediment.</title>
        <authorList>
            <person name="Zhou Z."/>
            <person name="Liu Y."/>
            <person name="Xu W."/>
            <person name="Pan J."/>
            <person name="Luo Z.H."/>
            <person name="Li M."/>
        </authorList>
    </citation>
    <scope>NUCLEOTIDE SEQUENCE [LARGE SCALE GENOMIC DNA]</scope>
    <source>
        <strain evidence="8">SpSt-1056</strain>
    </source>
</reference>
<comment type="function">
    <text evidence="6">Allows the formation of correctly charged Gln-tRNA(Gln) through the transamidation of misacylated Glu-tRNA(Gln) in organisms which lack glutaminyl-tRNA synthetase. The reaction takes place in the presence of glutamine and ATP through an activated gamma-phospho-Glu-tRNA(Gln). The GatDE system is specific for glutamate and does not act on aspartate.</text>
</comment>
<name>A0A7C5LFT8_CALS0</name>
<dbReference type="InterPro" id="IPR042114">
    <property type="entry name" value="GatB_C_1"/>
</dbReference>
<dbReference type="AlphaFoldDB" id="A0A7C5LFT8"/>
<dbReference type="InterPro" id="IPR006075">
    <property type="entry name" value="Asn/Gln-tRNA_Trfase_suB/E_cat"/>
</dbReference>
<dbReference type="InterPro" id="IPR018027">
    <property type="entry name" value="Asn/Gln_amidotransferase"/>
</dbReference>
<dbReference type="PANTHER" id="PTHR11659">
    <property type="entry name" value="GLUTAMYL-TRNA GLN AMIDOTRANSFERASE SUBUNIT B MITOCHONDRIAL AND PROKARYOTIC PET112-RELATED"/>
    <property type="match status" value="1"/>
</dbReference>
<comment type="subunit">
    <text evidence="6">Heterodimer of GatD and GatE.</text>
</comment>
<proteinExistence type="inferred from homology"/>
<comment type="similarity">
    <text evidence="6">Belongs to the GatB/GatE family. GatE subfamily.</text>
</comment>
<dbReference type="InterPro" id="IPR004115">
    <property type="entry name" value="GAD-like_sf"/>
</dbReference>
<evidence type="ECO:0000256" key="5">
    <source>
        <dbReference type="ARBA" id="ARBA00047913"/>
    </source>
</evidence>
<dbReference type="HAMAP" id="MF_00588">
    <property type="entry name" value="GatE"/>
    <property type="match status" value="1"/>
</dbReference>
<dbReference type="InterPro" id="IPR014746">
    <property type="entry name" value="Gln_synth/guanido_kin_cat_dom"/>
</dbReference>
<dbReference type="Gene3D" id="1.10.10.410">
    <property type="match status" value="1"/>
</dbReference>
<dbReference type="SMART" id="SM00845">
    <property type="entry name" value="GatB_Yqey"/>
    <property type="match status" value="1"/>
</dbReference>
<comment type="catalytic activity">
    <reaction evidence="5 6">
        <text>L-glutamyl-tRNA(Gln) + L-glutamine + ATP + H2O = L-glutaminyl-tRNA(Gln) + L-glutamate + ADP + phosphate + H(+)</text>
        <dbReference type="Rhea" id="RHEA:17521"/>
        <dbReference type="Rhea" id="RHEA-COMP:9681"/>
        <dbReference type="Rhea" id="RHEA-COMP:9684"/>
        <dbReference type="ChEBI" id="CHEBI:15377"/>
        <dbReference type="ChEBI" id="CHEBI:15378"/>
        <dbReference type="ChEBI" id="CHEBI:29985"/>
        <dbReference type="ChEBI" id="CHEBI:30616"/>
        <dbReference type="ChEBI" id="CHEBI:43474"/>
        <dbReference type="ChEBI" id="CHEBI:58359"/>
        <dbReference type="ChEBI" id="CHEBI:78520"/>
        <dbReference type="ChEBI" id="CHEBI:78521"/>
        <dbReference type="ChEBI" id="CHEBI:456216"/>
    </reaction>
</comment>
<gene>
    <name evidence="6 8" type="primary">gatE</name>
    <name evidence="8" type="ORF">ENM11_05040</name>
</gene>
<dbReference type="GO" id="GO:0005737">
    <property type="term" value="C:cytoplasm"/>
    <property type="evidence" value="ECO:0007669"/>
    <property type="project" value="InterPro"/>
</dbReference>
<dbReference type="GO" id="GO:0050567">
    <property type="term" value="F:glutaminyl-tRNA synthase (glutamine-hydrolyzing) activity"/>
    <property type="evidence" value="ECO:0007669"/>
    <property type="project" value="UniProtKB-UniRule"/>
</dbReference>
<evidence type="ECO:0000256" key="1">
    <source>
        <dbReference type="ARBA" id="ARBA00022598"/>
    </source>
</evidence>